<evidence type="ECO:0000256" key="9">
    <source>
        <dbReference type="ARBA" id="ARBA00022869"/>
    </source>
</evidence>
<dbReference type="GO" id="GO:0007160">
    <property type="term" value="P:cell-matrix adhesion"/>
    <property type="evidence" value="ECO:0007669"/>
    <property type="project" value="TreeGrafter"/>
</dbReference>
<evidence type="ECO:0000259" key="22">
    <source>
        <dbReference type="PROSITE" id="PS50279"/>
    </source>
</evidence>
<dbReference type="InterPro" id="IPR050991">
    <property type="entry name" value="ECM_Regulatory_Proteins"/>
</dbReference>
<dbReference type="SMART" id="SM00060">
    <property type="entry name" value="FN3"/>
    <property type="match status" value="9"/>
</dbReference>
<feature type="compositionally biased region" description="Gly residues" evidence="19">
    <location>
        <begin position="2667"/>
        <end position="2676"/>
    </location>
</feature>
<gene>
    <name evidence="24" type="ORF">U0070_022257</name>
</gene>
<dbReference type="Gene3D" id="4.10.410.10">
    <property type="entry name" value="Pancreatic trypsin inhibitor Kunitz domain"/>
    <property type="match status" value="1"/>
</dbReference>
<comment type="subcellular location">
    <subcellularLocation>
        <location evidence="1">Secreted</location>
        <location evidence="1">Extracellular space</location>
        <location evidence="1">Extracellular matrix</location>
        <location evidence="1">Basement membrane</location>
    </subcellularLocation>
</comment>
<dbReference type="InterPro" id="IPR003961">
    <property type="entry name" value="FN3_dom"/>
</dbReference>
<dbReference type="CDD" id="cd01450">
    <property type="entry name" value="vWFA_subfamily_ECM"/>
    <property type="match status" value="1"/>
</dbReference>
<dbReference type="PRINTS" id="PR00453">
    <property type="entry name" value="VWFADOMAIN"/>
</dbReference>
<dbReference type="InterPro" id="IPR020901">
    <property type="entry name" value="Prtase_inh_Kunz-CS"/>
</dbReference>
<dbReference type="SMART" id="SM00131">
    <property type="entry name" value="KU"/>
    <property type="match status" value="1"/>
</dbReference>
<feature type="compositionally biased region" description="Basic and acidic residues" evidence="19">
    <location>
        <begin position="2569"/>
        <end position="2600"/>
    </location>
</feature>
<feature type="domain" description="Fibronectin type-III" evidence="23">
    <location>
        <begin position="898"/>
        <end position="988"/>
    </location>
</feature>
<dbReference type="Gene3D" id="2.60.40.10">
    <property type="entry name" value="Immunoglobulins"/>
    <property type="match status" value="9"/>
</dbReference>
<dbReference type="EMBL" id="JBBHLL010000539">
    <property type="protein sequence ID" value="KAK7800685.1"/>
    <property type="molecule type" value="Genomic_DNA"/>
</dbReference>
<dbReference type="InterPro" id="IPR000187">
    <property type="entry name" value="CRF"/>
</dbReference>
<dbReference type="GO" id="GO:0007399">
    <property type="term" value="P:nervous system development"/>
    <property type="evidence" value="ECO:0007669"/>
    <property type="project" value="TreeGrafter"/>
</dbReference>
<dbReference type="FunFam" id="2.60.40.10:FF:001333">
    <property type="entry name" value="collagen alpha-1(VII) chain isoform X2"/>
    <property type="match status" value="1"/>
</dbReference>
<keyword evidence="10" id="KW-0130">Cell adhesion</keyword>
<dbReference type="InterPro" id="IPR008160">
    <property type="entry name" value="Collagen"/>
</dbReference>
<feature type="compositionally biased region" description="Basic and acidic residues" evidence="19">
    <location>
        <begin position="2004"/>
        <end position="2015"/>
    </location>
</feature>
<dbReference type="Pfam" id="PF00041">
    <property type="entry name" value="fn3"/>
    <property type="match status" value="8"/>
</dbReference>
<dbReference type="PANTHER" id="PTHR46708">
    <property type="entry name" value="TENASCIN"/>
    <property type="match status" value="1"/>
</dbReference>
<dbReference type="CDD" id="cd22627">
    <property type="entry name" value="Kunitz_collagen_alpha1_VII"/>
    <property type="match status" value="1"/>
</dbReference>
<dbReference type="FunFam" id="2.60.40.10:FF:001175">
    <property type="entry name" value="Putative collagen alpha-1vii chain"/>
    <property type="match status" value="1"/>
</dbReference>
<dbReference type="GO" id="GO:0005179">
    <property type="term" value="F:hormone activity"/>
    <property type="evidence" value="ECO:0007669"/>
    <property type="project" value="UniProtKB-KW"/>
</dbReference>
<feature type="compositionally biased region" description="Low complexity" evidence="19">
    <location>
        <begin position="2429"/>
        <end position="2442"/>
    </location>
</feature>
<dbReference type="InterPro" id="IPR036116">
    <property type="entry name" value="FN3_sf"/>
</dbReference>
<evidence type="ECO:0000256" key="14">
    <source>
        <dbReference type="ARBA" id="ARBA00023278"/>
    </source>
</evidence>
<feature type="domain" description="Fibronectin type-III" evidence="23">
    <location>
        <begin position="720"/>
        <end position="807"/>
    </location>
</feature>
<keyword evidence="25" id="KW-1185">Reference proteome</keyword>
<feature type="domain" description="Fibronectin type-III" evidence="23">
    <location>
        <begin position="339"/>
        <end position="425"/>
    </location>
</feature>
<evidence type="ECO:0000256" key="3">
    <source>
        <dbReference type="ARBA" id="ARBA00022525"/>
    </source>
</evidence>
<dbReference type="GO" id="GO:0005581">
    <property type="term" value="C:collagen trimer"/>
    <property type="evidence" value="ECO:0007669"/>
    <property type="project" value="UniProtKB-KW"/>
</dbReference>
<dbReference type="GO" id="GO:0007044">
    <property type="term" value="P:cell-substrate junction assembly"/>
    <property type="evidence" value="ECO:0007669"/>
    <property type="project" value="TreeGrafter"/>
</dbReference>
<dbReference type="SUPFAM" id="SSF57362">
    <property type="entry name" value="BPTI-like"/>
    <property type="match status" value="1"/>
</dbReference>
<dbReference type="FunFam" id="3.40.50.410:FF:000003">
    <property type="entry name" value="Collagen type VI alpha 3 chain"/>
    <property type="match status" value="1"/>
</dbReference>
<feature type="region of interest" description="Disordered" evidence="19">
    <location>
        <begin position="2004"/>
        <end position="2117"/>
    </location>
</feature>
<feature type="domain" description="Fibronectin type-III" evidence="23">
    <location>
        <begin position="609"/>
        <end position="698"/>
    </location>
</feature>
<dbReference type="PROSITE" id="PS50234">
    <property type="entry name" value="VWFA"/>
    <property type="match status" value="2"/>
</dbReference>
<feature type="chain" id="PRO_5043586814" description="Collagen alpha-1(VII) chain" evidence="20">
    <location>
        <begin position="25"/>
        <end position="2993"/>
    </location>
</feature>
<accession>A0AAW0HGM9</accession>
<evidence type="ECO:0000256" key="12">
    <source>
        <dbReference type="ARBA" id="ARBA00023119"/>
    </source>
</evidence>
<keyword evidence="3" id="KW-0964">Secreted</keyword>
<dbReference type="Pfam" id="PF01391">
    <property type="entry name" value="Collagen"/>
    <property type="match status" value="3"/>
</dbReference>
<dbReference type="SUPFAM" id="SSF53300">
    <property type="entry name" value="vWA-like"/>
    <property type="match status" value="2"/>
</dbReference>
<dbReference type="CDD" id="cd01482">
    <property type="entry name" value="vWA_collagen_alphaI-XII-like"/>
    <property type="match status" value="1"/>
</dbReference>
<evidence type="ECO:0000259" key="21">
    <source>
        <dbReference type="PROSITE" id="PS50234"/>
    </source>
</evidence>
<evidence type="ECO:0000256" key="17">
    <source>
        <dbReference type="ARBA" id="ARBA00067314"/>
    </source>
</evidence>
<dbReference type="FunFam" id="2.60.40.10:FF:000307">
    <property type="entry name" value="collagen alpha-1(VII) chain isoform X1"/>
    <property type="match status" value="5"/>
</dbReference>
<dbReference type="GO" id="GO:0005576">
    <property type="term" value="C:extracellular region"/>
    <property type="evidence" value="ECO:0007669"/>
    <property type="project" value="InterPro"/>
</dbReference>
<feature type="domain" description="VWFA" evidence="21">
    <location>
        <begin position="39"/>
        <end position="220"/>
    </location>
</feature>
<dbReference type="InterPro" id="IPR002223">
    <property type="entry name" value="Kunitz_BPTI"/>
</dbReference>
<evidence type="ECO:0000256" key="13">
    <source>
        <dbReference type="ARBA" id="ARBA00023157"/>
    </source>
</evidence>
<organism evidence="24 25">
    <name type="scientific">Myodes glareolus</name>
    <name type="common">Bank vole</name>
    <name type="synonym">Clethrionomys glareolus</name>
    <dbReference type="NCBI Taxonomy" id="447135"/>
    <lineage>
        <taxon>Eukaryota</taxon>
        <taxon>Metazoa</taxon>
        <taxon>Chordata</taxon>
        <taxon>Craniata</taxon>
        <taxon>Vertebrata</taxon>
        <taxon>Euteleostomi</taxon>
        <taxon>Mammalia</taxon>
        <taxon>Eutheria</taxon>
        <taxon>Euarchontoglires</taxon>
        <taxon>Glires</taxon>
        <taxon>Rodentia</taxon>
        <taxon>Myomorpha</taxon>
        <taxon>Muroidea</taxon>
        <taxon>Cricetidae</taxon>
        <taxon>Arvicolinae</taxon>
        <taxon>Myodes</taxon>
    </lineage>
</organism>
<dbReference type="InterPro" id="IPR036880">
    <property type="entry name" value="Kunitz_BPTI_sf"/>
</dbReference>
<evidence type="ECO:0000256" key="6">
    <source>
        <dbReference type="ARBA" id="ARBA00022702"/>
    </source>
</evidence>
<evidence type="ECO:0000256" key="2">
    <source>
        <dbReference type="ARBA" id="ARBA00009287"/>
    </source>
</evidence>
<dbReference type="PANTHER" id="PTHR46708:SF7">
    <property type="entry name" value="FIBRONECTIN TYPE-III DOMAIN-CONTAINING PROTEIN"/>
    <property type="match status" value="1"/>
</dbReference>
<keyword evidence="13" id="KW-1015">Disulfide bond</keyword>
<keyword evidence="9" id="KW-0084">Basement membrane</keyword>
<evidence type="ECO:0000256" key="10">
    <source>
        <dbReference type="ARBA" id="ARBA00022889"/>
    </source>
</evidence>
<comment type="function">
    <text evidence="15">Stratified squamous epithelial basement membrane protein that forms anchoring fibrils which may contribute to epithelial basement membrane organization and adherence by interacting with extracellular matrix (ECM) proteins such as type IV collagen.</text>
</comment>
<dbReference type="GO" id="GO:0004867">
    <property type="term" value="F:serine-type endopeptidase inhibitor activity"/>
    <property type="evidence" value="ECO:0007669"/>
    <property type="project" value="UniProtKB-KW"/>
</dbReference>
<keyword evidence="11" id="KW-0722">Serine protease inhibitor</keyword>
<feature type="region of interest" description="Disordered" evidence="19">
    <location>
        <begin position="2817"/>
        <end position="2838"/>
    </location>
</feature>
<feature type="domain" description="Fibronectin type-III" evidence="23">
    <location>
        <begin position="243"/>
        <end position="338"/>
    </location>
</feature>
<dbReference type="InterPro" id="IPR002035">
    <property type="entry name" value="VWF_A"/>
</dbReference>
<comment type="caution">
    <text evidence="24">The sequence shown here is derived from an EMBL/GenBank/DDBJ whole genome shotgun (WGS) entry which is preliminary data.</text>
</comment>
<dbReference type="GO" id="GO:0005604">
    <property type="term" value="C:basement membrane"/>
    <property type="evidence" value="ECO:0007669"/>
    <property type="project" value="UniProtKB-SubCell"/>
</dbReference>
<dbReference type="PROSITE" id="PS50853">
    <property type="entry name" value="FN3"/>
    <property type="match status" value="9"/>
</dbReference>
<dbReference type="GO" id="GO:0043394">
    <property type="term" value="F:proteoglycan binding"/>
    <property type="evidence" value="ECO:0007669"/>
    <property type="project" value="TreeGrafter"/>
</dbReference>
<feature type="compositionally biased region" description="Basic and acidic residues" evidence="19">
    <location>
        <begin position="2087"/>
        <end position="2102"/>
    </location>
</feature>
<dbReference type="Gene3D" id="3.40.50.410">
    <property type="entry name" value="von Willebrand factor, type A domain"/>
    <property type="match status" value="2"/>
</dbReference>
<dbReference type="InterPro" id="IPR013783">
    <property type="entry name" value="Ig-like_fold"/>
</dbReference>
<evidence type="ECO:0000256" key="19">
    <source>
        <dbReference type="SAM" id="MobiDB-lite"/>
    </source>
</evidence>
<feature type="domain" description="BPTI/Kunitz inhibitor" evidence="22">
    <location>
        <begin position="2840"/>
        <end position="2892"/>
    </location>
</feature>
<dbReference type="FunFam" id="3.40.50.410:FF:000072">
    <property type="entry name" value="collagen alpha-1(VII) chain"/>
    <property type="match status" value="1"/>
</dbReference>
<dbReference type="SUPFAM" id="SSF49265">
    <property type="entry name" value="Fibronectin type III"/>
    <property type="match status" value="5"/>
</dbReference>
<evidence type="ECO:0000259" key="23">
    <source>
        <dbReference type="PROSITE" id="PS50853"/>
    </source>
</evidence>
<evidence type="ECO:0000256" key="5">
    <source>
        <dbReference type="ARBA" id="ARBA00022690"/>
    </source>
</evidence>
<dbReference type="InterPro" id="IPR036465">
    <property type="entry name" value="vWFA_dom_sf"/>
</dbReference>
<comment type="similarity">
    <text evidence="2">Belongs to the sauvagine/corticotropin-releasing factor/urotensin I family.</text>
</comment>
<evidence type="ECO:0000256" key="16">
    <source>
        <dbReference type="ARBA" id="ARBA00064977"/>
    </source>
</evidence>
<evidence type="ECO:0000256" key="20">
    <source>
        <dbReference type="SAM" id="SignalP"/>
    </source>
</evidence>
<reference evidence="24 25" key="1">
    <citation type="journal article" date="2023" name="bioRxiv">
        <title>Conserved and derived expression patterns and positive selection on dental genes reveal complex evolutionary context of ever-growing rodent molars.</title>
        <authorList>
            <person name="Calamari Z.T."/>
            <person name="Song A."/>
            <person name="Cohen E."/>
            <person name="Akter M."/>
            <person name="Roy R.D."/>
            <person name="Hallikas O."/>
            <person name="Christensen M.M."/>
            <person name="Li P."/>
            <person name="Marangoni P."/>
            <person name="Jernvall J."/>
            <person name="Klein O.D."/>
        </authorList>
    </citation>
    <scope>NUCLEOTIDE SEQUENCE [LARGE SCALE GENOMIC DNA]</scope>
    <source>
        <strain evidence="24">V071</strain>
    </source>
</reference>
<evidence type="ECO:0000256" key="4">
    <source>
        <dbReference type="ARBA" id="ARBA00022530"/>
    </source>
</evidence>
<evidence type="ECO:0000256" key="11">
    <source>
        <dbReference type="ARBA" id="ARBA00022900"/>
    </source>
</evidence>
<dbReference type="GO" id="GO:0007507">
    <property type="term" value="P:heart development"/>
    <property type="evidence" value="ECO:0007669"/>
    <property type="project" value="TreeGrafter"/>
</dbReference>
<dbReference type="Pfam" id="PF00092">
    <property type="entry name" value="VWA"/>
    <property type="match status" value="2"/>
</dbReference>
<keyword evidence="5" id="KW-0646">Protease inhibitor</keyword>
<protein>
    <recommendedName>
        <fullName evidence="17">Collagen alpha-1(VII) chain</fullName>
    </recommendedName>
    <alternativeName>
        <fullName evidence="18">Long-chain collagen</fullName>
    </alternativeName>
</protein>
<evidence type="ECO:0000256" key="8">
    <source>
        <dbReference type="ARBA" id="ARBA00022737"/>
    </source>
</evidence>
<keyword evidence="7 20" id="KW-0732">Signal</keyword>
<keyword evidence="8" id="KW-0677">Repeat</keyword>
<feature type="domain" description="Fibronectin type-III" evidence="23">
    <location>
        <begin position="810"/>
        <end position="897"/>
    </location>
</feature>
<dbReference type="PRINTS" id="PR00759">
    <property type="entry name" value="BASICPTASE"/>
</dbReference>
<dbReference type="Proteomes" id="UP001488838">
    <property type="component" value="Unassembled WGS sequence"/>
</dbReference>
<comment type="subunit">
    <text evidence="16">Homotrimer. Interacts with MIA3/TANGO1; facilitating its loading into transport carriers and subsequent secretion.</text>
</comment>
<dbReference type="PROSITE" id="PS50279">
    <property type="entry name" value="BPTI_KUNITZ_2"/>
    <property type="match status" value="1"/>
</dbReference>
<feature type="compositionally biased region" description="Acidic residues" evidence="19">
    <location>
        <begin position="2817"/>
        <end position="2826"/>
    </location>
</feature>
<dbReference type="GO" id="GO:0005178">
    <property type="term" value="F:integrin binding"/>
    <property type="evidence" value="ECO:0007669"/>
    <property type="project" value="TreeGrafter"/>
</dbReference>
<keyword evidence="12" id="KW-0176">Collagen</keyword>
<feature type="domain" description="Fibronectin type-III" evidence="23">
    <location>
        <begin position="426"/>
        <end position="516"/>
    </location>
</feature>
<feature type="compositionally biased region" description="Low complexity" evidence="19">
    <location>
        <begin position="2459"/>
        <end position="2472"/>
    </location>
</feature>
<dbReference type="FunFam" id="2.60.40.10:FF:001646">
    <property type="entry name" value="Collagen, type VII, alpha 1"/>
    <property type="match status" value="1"/>
</dbReference>
<feature type="domain" description="Fibronectin type-III" evidence="23">
    <location>
        <begin position="990"/>
        <end position="1082"/>
    </location>
</feature>
<name>A0AAW0HGM9_MYOGA</name>
<evidence type="ECO:0000313" key="25">
    <source>
        <dbReference type="Proteomes" id="UP001488838"/>
    </source>
</evidence>
<keyword evidence="4" id="KW-0272">Extracellular matrix</keyword>
<dbReference type="GO" id="GO:0005201">
    <property type="term" value="F:extracellular matrix structural constituent"/>
    <property type="evidence" value="ECO:0007669"/>
    <property type="project" value="TreeGrafter"/>
</dbReference>
<dbReference type="Pfam" id="PF00014">
    <property type="entry name" value="Kunitz_BPTI"/>
    <property type="match status" value="1"/>
</dbReference>
<dbReference type="SMART" id="SM00327">
    <property type="entry name" value="VWA"/>
    <property type="match status" value="2"/>
</dbReference>
<dbReference type="Pfam" id="PF00473">
    <property type="entry name" value="CRF"/>
    <property type="match status" value="1"/>
</dbReference>
<dbReference type="CDD" id="cd00063">
    <property type="entry name" value="FN3"/>
    <property type="match status" value="9"/>
</dbReference>
<feature type="region of interest" description="Disordered" evidence="19">
    <location>
        <begin position="2425"/>
        <end position="2745"/>
    </location>
</feature>
<dbReference type="FunFam" id="4.10.410.10:FF:000019">
    <property type="entry name" value="collagen alpha-1(VII) chain"/>
    <property type="match status" value="1"/>
</dbReference>
<feature type="signal peptide" evidence="20">
    <location>
        <begin position="1"/>
        <end position="24"/>
    </location>
</feature>
<evidence type="ECO:0000256" key="1">
    <source>
        <dbReference type="ARBA" id="ARBA00004302"/>
    </source>
</evidence>
<evidence type="ECO:0000256" key="15">
    <source>
        <dbReference type="ARBA" id="ARBA00053615"/>
    </source>
</evidence>
<feature type="compositionally biased region" description="Basic and acidic residues" evidence="19">
    <location>
        <begin position="2827"/>
        <end position="2836"/>
    </location>
</feature>
<sequence length="2993" mass="320651">MRLRLLVAALCAAEVLVGAPEVWAQSRDRVTCTRLYAADIVFLLDGSSSIGRSNFREVRGFLEGLVLPFSGAASAQGVRFATVQYSDDPQTEFGLDALGSGGDTVRAIRELSYKGGNTRTGAALRHVSDHVFLPHLTRPGIPKVCILITDGKSQDLVDSAAQKLKGQGVKLFAVGENQAEARGIKNADPEELKRVASQPTSDFFFFVNDFSILRTLLPLISRRVCTTAGGVPVTLPPDGTPSGPRDLVLSEPSSQSLRVQWTAASGPVTGYKVQYTPLTGLGQPLPSERQEVNVPAGETSMRLQGLRPLTEYQVTVVALYANSIGEAVSGTARTTAEEGLELSIQNITSHSLLVAWRRVPGATGYRVAWRDLRGGATQQQDLSPGQGSMLLYHLEPGTDYEVTVSALFGHSVGPATSLTARTDSSVEQTLNPVILSPTSILLSWNLVPEARGYRLEWHRESGLEPAQKVVLPSDVTRHQLDGLQPGTEYRFTLYTLLEGREVATPATVVPTGPEQPAGEVMNLRAIELPGHRVRVSWHPVPGATEYRVTVRSSQGVERTLLLPGSQTTFDLDDVRAGISYTVRVSARVGTHEGGASILTIRRDPETQLTIPGLRVVVSDATRIRVAWGPVPGASGFRISWRTGSGPESSQTLTPDSTTTDILGLQPGTSYHVAVSALRGREEGPPVVIVARTDSFHPSPIRPPAYFSRFPLSPSADPLSPVRRVHLTQSGSSSISIAWTGVPGATGYRVSWHSSRGPEKSQLVSGEATVADIDGLEPDTEYTVHVRTHVAGVDGPPASVVVRTAPEPVGSVSKLQILNASSDVLRVTWVGVPGATAYRLAWGRSEGGPMRHQILPGNKDSAEIRDLEGGVSYSVRVTALVGDREGAPVSIVVTTPPEAPTPLESLQVVQRGAHSLRLRWEPVPGALGFRLHWQPEGGQEQSLILRPESNSYNLDGLEPATLYHVWLSVLGQTGEGPPRKVSAHTEPSRVLSTDLRVVDTSIDSVTLAWTPVPEASGYILSWRPLRGTGQEVPGAPQTLPGTSSSHRVTGLDPGVSYVFSLTPIQRGTRGPEVSVTQKPVCPHGQVDVVFLLHTTRDNAHNAEVVRRVLERLVSALGPLGPQAAQVGLLSYSHRPSPLFPLNSSHDLGIILQKIRDIPYVDPSGNNLGTAVITAHSHLLAPNAPGRRQRVPGVMVLLVDEPLRGDNIFSPIREVQASGLKVMILGMAGADPEQLRRLAPGMDPTQNFFAVDNGPSLDRAVGDLAVALCQAAVTIQPLFVHSHNRSLVLCIVHRARRGSLEYRDCKDKLDLQVPPVSRAGPVHLAHRVPLEVPRQKARGAFLAQKGLQAVLASLVFLGLLALRALQGGLALLGNRESEGLEAQRGNRGRLGKSLEVKGQDFLEGKGTLDLRDPLDLVALRGSQDPVVPQDFQEHQSRVTKVIVGNGVPQDQVLVALDKASLDFRVFLEALDPKAQLAALEIRERRVTVRMDPQAFQDNLGPQVNRAYGELLELLGPKVTGDRQGPRESLEKRYMNLGGLGEPRTILSSNLFCSVRVNGDHLVQWDPRDSQGLLDTLEWRVLRGHQDLLAAEEKRGSLVALGILQWVLVVLESKEKREMLDSLGPEELLEPKGNKAHLDWLFLETLGPKETLETGVPLASLAEQDPQATRGLLERREILGDLAPQDLLAPEEEMAPLGPGGLWVRKASRETLEKTDGMVALDHLDPRVTVGSRASQVPLDGRWMQELDMETRESLDRRVLEDPRVILAPLEPLAKGALTDFGDPLAHRETQVSEALQETRVIGGPQVWMAGMGWMGNQEHLAPQGHMVLQAKLETLGEMGFQAFEENMAPLANLVPLGPLEYLENQETLEKMGGREKREILVPLEEKVLMVPRVNVELLVILDSRVLQVSQDRSVLLARVSLVSQEVWVLRVTVERLDPKGNRAFLENVACEENLGACRLCGFYPLCPAPCPLGFLSLPFKEAQNAEGLLETAGIKVSALRDIVETWDERRHGPKGDPGEQGPPGKEGSIGFPGERGLKGDRGDPGPQGPPGLALGERGPPGPPGLAGEPGKPGIPGLPGRAGGVGEAGRPGERGERGEKGDRGEQVCAGGGTPKQSLLEPVPAGTTSHCLLFCRAEMAFLASLDRLALLAPRWLSRTQILDPLENKDPLDSKVLRESLAVMVTVDPKETGVYQASKETRESLGSGVMMAARVSQENVVWLGLKGSRENHYLLSLGVIGPFHQTVPNRVATETLDHLVPRGSLEKQDPRDGVCLDLLELWDFLALLALQALWVHKGHQVCLDKWGRQGSQDPQVVMVPVERMETGEVLVCRGCQVRLALLDLKENLDLWGPLDRRWLGPLEQKARREPQETLLEPCWVSREPKVTEDYQDHGVRKVKLAVQESLETLGKMVSQELGFRAPLGQLVLQGDLGSPGAPGAPGVVGFPGQTGPRGEMGQPGPVGERGLAGPPGREGAPGPLGPPGPPGEHLAPLDSKETRETLEQGCLGPEESVASQVSGYGEDGHPGQEGPRGLMGPPGSRGDRGEKGDAGTVGLKGDKGDSAVIEGPPGPRGAKGDKGERGPRGADGDKGPRGDSGDPGDKGAPGKDGAPGFRGDKGDIGITGPRGLKGEPGMPGQVGAPGKEGLIGPKGDRGFDGQSGPKGDQGEKGERGPPGVGGFPGPKGNDGSSGPPGPPGGVGPKGPEGLQGQKGERGPPGESVVGAPGAPGTPGERGEQGRPGPAGPRGEKGEAALTEDDIRSFVRQEMSQHCGPLPSYAADTAGPKLHRVPVLRVSHVEEEGQVPPEDDDDFSEYSVYSVEDYQDPEVPWDGDGDSKGWDQRGSDPCSLPLDEGSCTAYTLRWYHRAVPGGTACHPFVYGGCGGNANRFGTREACEHRCPPQVVHSQKTGTPIPTSQLLPQNYLETLPYSVAVESHSDATTGPSASWSNSRANPHLDTRVTLSLDVPIGLLRILLEQARTKAARDQAATNARILARVGRR</sequence>
<dbReference type="PROSITE" id="PS00280">
    <property type="entry name" value="BPTI_KUNITZ_1"/>
    <property type="match status" value="1"/>
</dbReference>
<feature type="domain" description="Fibronectin type-III" evidence="23">
    <location>
        <begin position="519"/>
        <end position="606"/>
    </location>
</feature>
<evidence type="ECO:0000256" key="7">
    <source>
        <dbReference type="ARBA" id="ARBA00022729"/>
    </source>
</evidence>
<proteinExistence type="inferred from homology"/>
<feature type="compositionally biased region" description="Gly residues" evidence="19">
    <location>
        <begin position="2077"/>
        <end position="2086"/>
    </location>
</feature>
<keyword evidence="14" id="KW-0379">Hydroxylation</keyword>
<dbReference type="Gene3D" id="1.20.5.320">
    <property type="entry name" value="6-Phosphogluconate Dehydrogenase, domain 3"/>
    <property type="match status" value="1"/>
</dbReference>
<feature type="domain" description="VWFA" evidence="21">
    <location>
        <begin position="1086"/>
        <end position="1262"/>
    </location>
</feature>
<evidence type="ECO:0000256" key="18">
    <source>
        <dbReference type="ARBA" id="ARBA00081956"/>
    </source>
</evidence>
<keyword evidence="6" id="KW-0372">Hormone</keyword>
<evidence type="ECO:0000313" key="24">
    <source>
        <dbReference type="EMBL" id="KAK7800685.1"/>
    </source>
</evidence>